<protein>
    <submittedName>
        <fullName evidence="1">Uncharacterized protein</fullName>
    </submittedName>
</protein>
<dbReference type="AlphaFoldDB" id="A0AAV9QUB7"/>
<keyword evidence="2" id="KW-1185">Reference proteome</keyword>
<accession>A0AAV9QUB7</accession>
<dbReference type="EMBL" id="JAHHUM010002908">
    <property type="protein sequence ID" value="KAK5599904.1"/>
    <property type="molecule type" value="Genomic_DNA"/>
</dbReference>
<name>A0AAV9QUB7_9TELE</name>
<evidence type="ECO:0000313" key="2">
    <source>
        <dbReference type="Proteomes" id="UP001311232"/>
    </source>
</evidence>
<reference evidence="1 2" key="1">
    <citation type="submission" date="2021-06" db="EMBL/GenBank/DDBJ databases">
        <authorList>
            <person name="Palmer J.M."/>
        </authorList>
    </citation>
    <scope>NUCLEOTIDE SEQUENCE [LARGE SCALE GENOMIC DNA]</scope>
    <source>
        <strain evidence="1 2">MEX-2019</strain>
        <tissue evidence="1">Muscle</tissue>
    </source>
</reference>
<proteinExistence type="predicted"/>
<dbReference type="Proteomes" id="UP001311232">
    <property type="component" value="Unassembled WGS sequence"/>
</dbReference>
<organism evidence="1 2">
    <name type="scientific">Crenichthys baileyi</name>
    <name type="common">White River springfish</name>
    <dbReference type="NCBI Taxonomy" id="28760"/>
    <lineage>
        <taxon>Eukaryota</taxon>
        <taxon>Metazoa</taxon>
        <taxon>Chordata</taxon>
        <taxon>Craniata</taxon>
        <taxon>Vertebrata</taxon>
        <taxon>Euteleostomi</taxon>
        <taxon>Actinopterygii</taxon>
        <taxon>Neopterygii</taxon>
        <taxon>Teleostei</taxon>
        <taxon>Neoteleostei</taxon>
        <taxon>Acanthomorphata</taxon>
        <taxon>Ovalentaria</taxon>
        <taxon>Atherinomorphae</taxon>
        <taxon>Cyprinodontiformes</taxon>
        <taxon>Goodeidae</taxon>
        <taxon>Crenichthys</taxon>
    </lineage>
</organism>
<evidence type="ECO:0000313" key="1">
    <source>
        <dbReference type="EMBL" id="KAK5599904.1"/>
    </source>
</evidence>
<comment type="caution">
    <text evidence="1">The sequence shown here is derived from an EMBL/GenBank/DDBJ whole genome shotgun (WGS) entry which is preliminary data.</text>
</comment>
<sequence length="118" mass="12956">MNLLKPKDLPGSTGSDCRNTPRLTCPACPPSNLIHQLEEPAHTAPANLSLRGLLASPQHQLIHHKVSLAHSSSSFKTIYISLILLRNRAALGVVWRNISLLKLFVLIGCRTWCSSDLI</sequence>
<gene>
    <name evidence="1" type="ORF">CRENBAI_013754</name>
</gene>